<keyword evidence="3" id="KW-1185">Reference proteome</keyword>
<sequence>MIRKPIWYLGEKENEAKNEWYEDNRDEKGETVKPDDTAEEINRKTGNKPKNDVYRKSDRAESSDADEPYETNKDLEPYETDDSSKAARKDETEPDKKPAGLKYRSKDMH</sequence>
<evidence type="ECO:0000313" key="2">
    <source>
        <dbReference type="EMBL" id="SDJ86779.1"/>
    </source>
</evidence>
<dbReference type="EMBL" id="FNFO01000001">
    <property type="protein sequence ID" value="SDJ86779.1"/>
    <property type="molecule type" value="Genomic_DNA"/>
</dbReference>
<gene>
    <name evidence="2" type="ORF">SAMN05421823_101294</name>
</gene>
<dbReference type="RefSeq" id="WP_089678184.1">
    <property type="nucleotide sequence ID" value="NZ_FNFO01000001.1"/>
</dbReference>
<accession>A0A1G8X7W6</accession>
<protein>
    <submittedName>
        <fullName evidence="2">Uncharacterized protein</fullName>
    </submittedName>
</protein>
<dbReference type="AlphaFoldDB" id="A0A1G8X7W6"/>
<dbReference type="STRING" id="1075417.SAMN05421823_101294"/>
<name>A0A1G8X7W6_9BACT</name>
<feature type="compositionally biased region" description="Basic and acidic residues" evidence="1">
    <location>
        <begin position="10"/>
        <end position="62"/>
    </location>
</feature>
<organism evidence="2 3">
    <name type="scientific">Catalinimonas alkaloidigena</name>
    <dbReference type="NCBI Taxonomy" id="1075417"/>
    <lineage>
        <taxon>Bacteria</taxon>
        <taxon>Pseudomonadati</taxon>
        <taxon>Bacteroidota</taxon>
        <taxon>Cytophagia</taxon>
        <taxon>Cytophagales</taxon>
        <taxon>Catalimonadaceae</taxon>
        <taxon>Catalinimonas</taxon>
    </lineage>
</organism>
<dbReference type="Proteomes" id="UP000198510">
    <property type="component" value="Unassembled WGS sequence"/>
</dbReference>
<feature type="region of interest" description="Disordered" evidence="1">
    <location>
        <begin position="1"/>
        <end position="109"/>
    </location>
</feature>
<evidence type="ECO:0000256" key="1">
    <source>
        <dbReference type="SAM" id="MobiDB-lite"/>
    </source>
</evidence>
<evidence type="ECO:0000313" key="3">
    <source>
        <dbReference type="Proteomes" id="UP000198510"/>
    </source>
</evidence>
<proteinExistence type="predicted"/>
<reference evidence="2 3" key="1">
    <citation type="submission" date="2016-10" db="EMBL/GenBank/DDBJ databases">
        <authorList>
            <person name="de Groot N.N."/>
        </authorList>
    </citation>
    <scope>NUCLEOTIDE SEQUENCE [LARGE SCALE GENOMIC DNA]</scope>
    <source>
        <strain evidence="2 3">DSM 25186</strain>
    </source>
</reference>
<feature type="compositionally biased region" description="Basic and acidic residues" evidence="1">
    <location>
        <begin position="70"/>
        <end position="109"/>
    </location>
</feature>